<feature type="region of interest" description="Disordered" evidence="1">
    <location>
        <begin position="1"/>
        <end position="27"/>
    </location>
</feature>
<dbReference type="AlphaFoldDB" id="A0A212F786"/>
<accession>A0A212F786</accession>
<reference evidence="2 3" key="1">
    <citation type="journal article" date="2011" name="Cell">
        <title>The monarch butterfly genome yields insights into long-distance migration.</title>
        <authorList>
            <person name="Zhan S."/>
            <person name="Merlin C."/>
            <person name="Boore J.L."/>
            <person name="Reppert S.M."/>
        </authorList>
    </citation>
    <scope>NUCLEOTIDE SEQUENCE [LARGE SCALE GENOMIC DNA]</scope>
    <source>
        <strain evidence="2">F-2</strain>
    </source>
</reference>
<protein>
    <submittedName>
        <fullName evidence="2">Empty spiracle</fullName>
    </submittedName>
</protein>
<dbReference type="Proteomes" id="UP000007151">
    <property type="component" value="Unassembled WGS sequence"/>
</dbReference>
<evidence type="ECO:0000313" key="3">
    <source>
        <dbReference type="Proteomes" id="UP000007151"/>
    </source>
</evidence>
<keyword evidence="3" id="KW-1185">Reference proteome</keyword>
<proteinExistence type="predicted"/>
<dbReference type="KEGG" id="dpl:KGM_206272B"/>
<organism evidence="2 3">
    <name type="scientific">Danaus plexippus plexippus</name>
    <dbReference type="NCBI Taxonomy" id="278856"/>
    <lineage>
        <taxon>Eukaryota</taxon>
        <taxon>Metazoa</taxon>
        <taxon>Ecdysozoa</taxon>
        <taxon>Arthropoda</taxon>
        <taxon>Hexapoda</taxon>
        <taxon>Insecta</taxon>
        <taxon>Pterygota</taxon>
        <taxon>Neoptera</taxon>
        <taxon>Endopterygota</taxon>
        <taxon>Lepidoptera</taxon>
        <taxon>Glossata</taxon>
        <taxon>Ditrysia</taxon>
        <taxon>Papilionoidea</taxon>
        <taxon>Nymphalidae</taxon>
        <taxon>Danainae</taxon>
        <taxon>Danaini</taxon>
        <taxon>Danaina</taxon>
        <taxon>Danaus</taxon>
        <taxon>Danaus</taxon>
    </lineage>
</organism>
<evidence type="ECO:0000313" key="2">
    <source>
        <dbReference type="EMBL" id="OWR49588.1"/>
    </source>
</evidence>
<name>A0A212F786_DANPL</name>
<sequence>QLPKRNRLQGKAPDLNATPPWRQTNAIRGKRAASSVKLSENNHWRCCANRSARFRVSRGFFVWPVRRLERWLIRPRAALAFVLSATMYCDCDMCH</sequence>
<comment type="caution">
    <text evidence="2">The sequence shown here is derived from an EMBL/GenBank/DDBJ whole genome shotgun (WGS) entry which is preliminary data.</text>
</comment>
<feature type="non-terminal residue" evidence="2">
    <location>
        <position position="1"/>
    </location>
</feature>
<dbReference type="EMBL" id="AGBW02009907">
    <property type="protein sequence ID" value="OWR49588.1"/>
    <property type="molecule type" value="Genomic_DNA"/>
</dbReference>
<dbReference type="InParanoid" id="A0A212F786"/>
<gene>
    <name evidence="2" type="ORF">KGM_206272B</name>
</gene>
<evidence type="ECO:0000256" key="1">
    <source>
        <dbReference type="SAM" id="MobiDB-lite"/>
    </source>
</evidence>